<gene>
    <name evidence="19" type="primary">gseA</name>
    <name evidence="17" type="synonym">waaA</name>
    <name evidence="19" type="ORF">PNK_0982</name>
</gene>
<evidence type="ECO:0000256" key="2">
    <source>
        <dbReference type="ARBA" id="ARBA00004713"/>
    </source>
</evidence>
<feature type="site" description="Transition state stabilizer" evidence="16">
    <location>
        <position position="136"/>
    </location>
</feature>
<dbReference type="EC" id="2.4.99.14" evidence="6 17"/>
<reference evidence="20" key="1">
    <citation type="submission" date="2015-09" db="EMBL/GenBank/DDBJ databases">
        <authorList>
            <person name="Bertelli C."/>
        </authorList>
    </citation>
    <scope>NUCLEOTIDE SEQUENCE [LARGE SCALE GENOMIC DNA]</scope>
    <source>
        <strain evidence="20">KNic</strain>
    </source>
</reference>
<evidence type="ECO:0000313" key="20">
    <source>
        <dbReference type="Proteomes" id="UP000069902"/>
    </source>
</evidence>
<dbReference type="Gene3D" id="3.40.50.2000">
    <property type="entry name" value="Glycogen Phosphorylase B"/>
    <property type="match status" value="1"/>
</dbReference>
<evidence type="ECO:0000256" key="6">
    <source>
        <dbReference type="ARBA" id="ARBA00012625"/>
    </source>
</evidence>
<dbReference type="Pfam" id="PF04413">
    <property type="entry name" value="Glycos_transf_N"/>
    <property type="match status" value="1"/>
</dbReference>
<keyword evidence="9 17" id="KW-0808">Transferase</keyword>
<evidence type="ECO:0000256" key="10">
    <source>
        <dbReference type="ARBA" id="ARBA00022968"/>
    </source>
</evidence>
<evidence type="ECO:0000256" key="8">
    <source>
        <dbReference type="ARBA" id="ARBA00022475"/>
    </source>
</evidence>
<evidence type="ECO:0000256" key="17">
    <source>
        <dbReference type="RuleBase" id="RU365103"/>
    </source>
</evidence>
<keyword evidence="11 17" id="KW-0448">Lipopolysaccharide biosynthesis</keyword>
<dbReference type="FunCoup" id="A0A0U5JDY4">
    <property type="interactions" value="175"/>
</dbReference>
<dbReference type="PATRIC" id="fig|389348.3.peg.1080"/>
<dbReference type="UniPathway" id="UPA00958"/>
<keyword evidence="10" id="KW-0735">Signal-anchor</keyword>
<dbReference type="InterPro" id="IPR039901">
    <property type="entry name" value="Kdotransferase"/>
</dbReference>
<feature type="transmembrane region" description="Helical" evidence="17">
    <location>
        <begin position="6"/>
        <end position="29"/>
    </location>
</feature>
<dbReference type="STRING" id="389348.PNK_0982"/>
<dbReference type="PANTHER" id="PTHR42755">
    <property type="entry name" value="3-DEOXY-MANNO-OCTULOSONATE CYTIDYLYLTRANSFERASE"/>
    <property type="match status" value="1"/>
</dbReference>
<dbReference type="EMBL" id="LN879502">
    <property type="protein sequence ID" value="CUI16607.1"/>
    <property type="molecule type" value="Genomic_DNA"/>
</dbReference>
<dbReference type="InterPro" id="IPR038107">
    <property type="entry name" value="Glycos_transf_N_sf"/>
</dbReference>
<comment type="catalytic activity">
    <reaction evidence="12 17">
        <text>alpha-Kdo-(2-&gt;6)-lipid IVA (E. coli) + CMP-3-deoxy-beta-D-manno-octulosonate = alpha-Kdo-(2-&gt;4)-alpha-Kdo-(2-&gt;6)-lipid IVA (E. coli) + CMP + H(+)</text>
        <dbReference type="Rhea" id="RHEA:28062"/>
        <dbReference type="ChEBI" id="CHEBI:15378"/>
        <dbReference type="ChEBI" id="CHEBI:60364"/>
        <dbReference type="ChEBI" id="CHEBI:60365"/>
        <dbReference type="ChEBI" id="CHEBI:60377"/>
        <dbReference type="ChEBI" id="CHEBI:85987"/>
        <dbReference type="EC" id="2.4.99.13"/>
    </reaction>
</comment>
<evidence type="ECO:0000256" key="5">
    <source>
        <dbReference type="ARBA" id="ARBA00012623"/>
    </source>
</evidence>
<dbReference type="GO" id="GO:0043842">
    <property type="term" value="F:Kdo transferase activity"/>
    <property type="evidence" value="ECO:0007669"/>
    <property type="project" value="UniProtKB-EC"/>
</dbReference>
<evidence type="ECO:0000256" key="4">
    <source>
        <dbReference type="ARBA" id="ARBA00012621"/>
    </source>
</evidence>
<proteinExistence type="inferred from homology"/>
<feature type="active site" description="Proton acceptor" evidence="15">
    <location>
        <position position="66"/>
    </location>
</feature>
<keyword evidence="17" id="KW-0812">Transmembrane</keyword>
<dbReference type="KEGG" id="pnl:PNK_0982"/>
<comment type="function">
    <text evidence="17">Involved in lipopolysaccharide (LPS) biosynthesis. Catalyzes the transfer of 3-deoxy-D-manno-octulosonate (Kdo) residue(s) from CMP-Kdo to lipid IV(A), the tetraacyldisaccharide-1,4'-bisphosphate precursor of lipid A.</text>
</comment>
<evidence type="ECO:0000256" key="15">
    <source>
        <dbReference type="PIRSR" id="PIRSR639901-1"/>
    </source>
</evidence>
<keyword evidence="8 17" id="KW-1003">Cell membrane</keyword>
<comment type="catalytic activity">
    <reaction evidence="13 17">
        <text>alpha-Kdo-(2-&gt;4)-alpha-Kdo-(2-&gt;6)-lipid IVA (E. coli) + CMP-3-deoxy-beta-D-manno-octulosonate = alpha-Kdo-(2-&gt;8)-alpha-Kdo-(2-&gt;4)-alpha-Kdo-(2-&gt;6)-lipid IVA (E. coli) + CMP + H(+)</text>
        <dbReference type="Rhea" id="RHEA:28154"/>
        <dbReference type="ChEBI" id="CHEBI:15378"/>
        <dbReference type="ChEBI" id="CHEBI:60365"/>
        <dbReference type="ChEBI" id="CHEBI:60377"/>
        <dbReference type="ChEBI" id="CHEBI:85987"/>
        <dbReference type="ChEBI" id="CHEBI:86234"/>
        <dbReference type="EC" id="2.4.99.14"/>
    </reaction>
</comment>
<dbReference type="Proteomes" id="UP000069902">
    <property type="component" value="Chromosome cPNK"/>
</dbReference>
<dbReference type="SUPFAM" id="SSF53756">
    <property type="entry name" value="UDP-Glycosyltransferase/glycogen phosphorylase"/>
    <property type="match status" value="1"/>
</dbReference>
<accession>A0A0U5JDY4</accession>
<sequence length="432" mass="49867">MNRLLIIVYEICLWILALIAIPRMLYYFFVHKKYHQSLLLRLGFNYPNIEKNEQPLIWIHAVSVGETKAIVSLARELKLSYPTSRLVVSSVTETGQAEAKRSLPFADFHVFLPFDFYWLVRRIIRKASPQLVILCESDFWFNFLRCAKKQGASLALVNGKMSSESEARFCKIPFFSRMLFNLFDILCVQNELYRKRFLQVGAATEKLKVTGNLKLDDEYPRLSDAEVREWREKLGISPNQVVLTVGSSHYPEEQLILDLAKDIWNRFPQLKVILVPRHPERFKEVATLLENEPLEWISFTDINRRTGKEQIILIDAMGMLRMCYQLSDIALVAGSFTTKVGGHNILEPCWYGKPVLFGPSMYSQLELVDLIQQAQAGMQVTQEQLGKTLEEWLMSDSLRHEIGHNGLRLIQNLKGSTKRTLNAIEPILCKIK</sequence>
<feature type="domain" description="3-deoxy-D-manno-octulosonic-acid transferase N-terminal" evidence="18">
    <location>
        <begin position="41"/>
        <end position="216"/>
    </location>
</feature>
<evidence type="ECO:0000259" key="18">
    <source>
        <dbReference type="Pfam" id="PF04413"/>
    </source>
</evidence>
<dbReference type="AlphaFoldDB" id="A0A0U5JDY4"/>
<organism evidence="19 20">
    <name type="scientific">Candidatus Protochlamydia naegleriophila</name>
    <dbReference type="NCBI Taxonomy" id="389348"/>
    <lineage>
        <taxon>Bacteria</taxon>
        <taxon>Pseudomonadati</taxon>
        <taxon>Chlamydiota</taxon>
        <taxon>Chlamydiia</taxon>
        <taxon>Parachlamydiales</taxon>
        <taxon>Parachlamydiaceae</taxon>
        <taxon>Candidatus Protochlamydia</taxon>
    </lineage>
</organism>
<name>A0A0U5JDY4_9BACT</name>
<dbReference type="GO" id="GO:0009244">
    <property type="term" value="P:lipopolysaccharide core region biosynthetic process"/>
    <property type="evidence" value="ECO:0007669"/>
    <property type="project" value="UniProtKB-UniRule"/>
</dbReference>
<feature type="site" description="Transition state stabilizer" evidence="16">
    <location>
        <position position="214"/>
    </location>
</feature>
<evidence type="ECO:0000256" key="11">
    <source>
        <dbReference type="ARBA" id="ARBA00022985"/>
    </source>
</evidence>
<evidence type="ECO:0000256" key="7">
    <source>
        <dbReference type="ARBA" id="ARBA00019077"/>
    </source>
</evidence>
<keyword evidence="20" id="KW-1185">Reference proteome</keyword>
<evidence type="ECO:0000256" key="3">
    <source>
        <dbReference type="ARBA" id="ARBA00006380"/>
    </source>
</evidence>
<dbReference type="InterPro" id="IPR007507">
    <property type="entry name" value="Glycos_transf_N"/>
</dbReference>
<comment type="catalytic activity">
    <reaction evidence="14 17">
        <text>lipid IVA (E. coli) + CMP-3-deoxy-beta-D-manno-octulosonate = alpha-Kdo-(2-&gt;6)-lipid IVA (E. coli) + CMP + H(+)</text>
        <dbReference type="Rhea" id="RHEA:28066"/>
        <dbReference type="ChEBI" id="CHEBI:15378"/>
        <dbReference type="ChEBI" id="CHEBI:58603"/>
        <dbReference type="ChEBI" id="CHEBI:60364"/>
        <dbReference type="ChEBI" id="CHEBI:60377"/>
        <dbReference type="ChEBI" id="CHEBI:85987"/>
        <dbReference type="EC" id="2.4.99.12"/>
    </reaction>
</comment>
<evidence type="ECO:0000256" key="12">
    <source>
        <dbReference type="ARBA" id="ARBA00034401"/>
    </source>
</evidence>
<keyword evidence="17" id="KW-0472">Membrane</keyword>
<dbReference type="EC" id="2.4.99.13" evidence="5 17"/>
<comment type="similarity">
    <text evidence="3">Belongs to the glycosyltransferase group 1 family. Glycosyltransferase 30 subfamily.</text>
</comment>
<dbReference type="RefSeq" id="WP_059060637.1">
    <property type="nucleotide sequence ID" value="NZ_LN879502.1"/>
</dbReference>
<evidence type="ECO:0000256" key="14">
    <source>
        <dbReference type="ARBA" id="ARBA00049183"/>
    </source>
</evidence>
<dbReference type="InParanoid" id="A0A0U5JDY4"/>
<keyword evidence="17" id="KW-1133">Transmembrane helix</keyword>
<dbReference type="GO" id="GO:0009245">
    <property type="term" value="P:lipid A biosynthetic process"/>
    <property type="evidence" value="ECO:0007669"/>
    <property type="project" value="TreeGrafter"/>
</dbReference>
<evidence type="ECO:0000313" key="19">
    <source>
        <dbReference type="EMBL" id="CUI16607.1"/>
    </source>
</evidence>
<dbReference type="Gene3D" id="3.40.50.11720">
    <property type="entry name" value="3-Deoxy-D-manno-octulosonic-acid transferase, N-terminal domain"/>
    <property type="match status" value="1"/>
</dbReference>
<evidence type="ECO:0000256" key="9">
    <source>
        <dbReference type="ARBA" id="ARBA00022679"/>
    </source>
</evidence>
<comment type="subcellular location">
    <subcellularLocation>
        <location evidence="1">Cell inner membrane</location>
        <topology evidence="1">Single-pass membrane protein</topology>
        <orientation evidence="1">Cytoplasmic side</orientation>
    </subcellularLocation>
    <subcellularLocation>
        <location evidence="17">Cell membrane</location>
    </subcellularLocation>
</comment>
<dbReference type="GO" id="GO:0005886">
    <property type="term" value="C:plasma membrane"/>
    <property type="evidence" value="ECO:0007669"/>
    <property type="project" value="UniProtKB-SubCell"/>
</dbReference>
<protein>
    <recommendedName>
        <fullName evidence="7 17">3-deoxy-D-manno-octulosonic acid transferase</fullName>
        <shortName evidence="17">Kdo transferase</shortName>
        <ecNumber evidence="4 17">2.4.99.12</ecNumber>
        <ecNumber evidence="5 17">2.4.99.13</ecNumber>
        <ecNumber evidence="6 17">2.4.99.14</ecNumber>
    </recommendedName>
    <alternativeName>
        <fullName evidence="17">Lipid IV(A) 3-deoxy-D-manno-octulosonic acid transferase</fullName>
    </alternativeName>
</protein>
<evidence type="ECO:0000256" key="16">
    <source>
        <dbReference type="PIRSR" id="PIRSR639901-2"/>
    </source>
</evidence>
<dbReference type="EC" id="2.4.99.12" evidence="4 17"/>
<evidence type="ECO:0000256" key="1">
    <source>
        <dbReference type="ARBA" id="ARBA00004388"/>
    </source>
</evidence>
<comment type="pathway">
    <text evidence="2 17">Bacterial outer membrane biogenesis; LPS core biosynthesis.</text>
</comment>
<evidence type="ECO:0000256" key="13">
    <source>
        <dbReference type="ARBA" id="ARBA00034413"/>
    </source>
</evidence>
<dbReference type="PANTHER" id="PTHR42755:SF1">
    <property type="entry name" value="3-DEOXY-D-MANNO-OCTULOSONIC ACID TRANSFERASE, MITOCHONDRIAL-RELATED"/>
    <property type="match status" value="1"/>
</dbReference>